<dbReference type="AlphaFoldDB" id="A0A7T4R3H9"/>
<keyword evidence="3" id="KW-0418">Kinase</keyword>
<dbReference type="CDD" id="cd05121">
    <property type="entry name" value="ABC1_ADCK3-like"/>
    <property type="match status" value="1"/>
</dbReference>
<evidence type="ECO:0000313" key="3">
    <source>
        <dbReference type="EMBL" id="QQD19637.1"/>
    </source>
</evidence>
<dbReference type="InterPro" id="IPR011009">
    <property type="entry name" value="Kinase-like_dom_sf"/>
</dbReference>
<evidence type="ECO:0000259" key="2">
    <source>
        <dbReference type="Pfam" id="PF03109"/>
    </source>
</evidence>
<dbReference type="KEGG" id="snan:I6N98_07270"/>
<dbReference type="GO" id="GO:0016301">
    <property type="term" value="F:kinase activity"/>
    <property type="evidence" value="ECO:0007669"/>
    <property type="project" value="UniProtKB-KW"/>
</dbReference>
<accession>A0A7T4R3H9</accession>
<dbReference type="RefSeq" id="WP_198571121.1">
    <property type="nucleotide sequence ID" value="NZ_CP066167.1"/>
</dbReference>
<dbReference type="PANTHER" id="PTHR10566:SF113">
    <property type="entry name" value="PROTEIN ACTIVITY OF BC1 COMPLEX KINASE 7, CHLOROPLASTIC"/>
    <property type="match status" value="1"/>
</dbReference>
<feature type="domain" description="ABC1 atypical kinase-like" evidence="2">
    <location>
        <begin position="97"/>
        <end position="341"/>
    </location>
</feature>
<keyword evidence="3" id="KW-0808">Transferase</keyword>
<gene>
    <name evidence="3" type="ORF">I6N98_07270</name>
</gene>
<dbReference type="Proteomes" id="UP000596063">
    <property type="component" value="Chromosome"/>
</dbReference>
<evidence type="ECO:0000256" key="1">
    <source>
        <dbReference type="ARBA" id="ARBA00009670"/>
    </source>
</evidence>
<dbReference type="InterPro" id="IPR050154">
    <property type="entry name" value="UbiB_kinase"/>
</dbReference>
<name>A0A7T4R3H9_9GAMM</name>
<evidence type="ECO:0000313" key="4">
    <source>
        <dbReference type="Proteomes" id="UP000596063"/>
    </source>
</evidence>
<keyword evidence="4" id="KW-1185">Reference proteome</keyword>
<comment type="similarity">
    <text evidence="1">Belongs to the protein kinase superfamily. ADCK protein kinase family.</text>
</comment>
<dbReference type="EMBL" id="CP066167">
    <property type="protein sequence ID" value="QQD19637.1"/>
    <property type="molecule type" value="Genomic_DNA"/>
</dbReference>
<dbReference type="SUPFAM" id="SSF56112">
    <property type="entry name" value="Protein kinase-like (PK-like)"/>
    <property type="match status" value="1"/>
</dbReference>
<reference evidence="3 4" key="1">
    <citation type="submission" date="2020-12" db="EMBL/GenBank/DDBJ databases">
        <authorList>
            <person name="Shan Y."/>
        </authorList>
    </citation>
    <scope>NUCLEOTIDE SEQUENCE [LARGE SCALE GENOMIC DNA]</scope>
    <source>
        <strain evidence="4">csc3.9</strain>
    </source>
</reference>
<dbReference type="Pfam" id="PF03109">
    <property type="entry name" value="ABC1"/>
    <property type="match status" value="1"/>
</dbReference>
<protein>
    <submittedName>
        <fullName evidence="3">AarF/ABC1/UbiB kinase family protein</fullName>
    </submittedName>
</protein>
<dbReference type="PANTHER" id="PTHR10566">
    <property type="entry name" value="CHAPERONE-ACTIVITY OF BC1 COMPLEX CABC1 -RELATED"/>
    <property type="match status" value="1"/>
</dbReference>
<proteinExistence type="inferred from homology"/>
<organism evidence="3 4">
    <name type="scientific">Spongiibacter nanhainus</name>
    <dbReference type="NCBI Taxonomy" id="2794344"/>
    <lineage>
        <taxon>Bacteria</taxon>
        <taxon>Pseudomonadati</taxon>
        <taxon>Pseudomonadota</taxon>
        <taxon>Gammaproteobacteria</taxon>
        <taxon>Cellvibrionales</taxon>
        <taxon>Spongiibacteraceae</taxon>
        <taxon>Spongiibacter</taxon>
    </lineage>
</organism>
<sequence length="441" mass="49094">MPGLLSRGKQFGSELSAARNVGLAELGLRGSLRLAQTVRRVYPKALRWLIQWRQPTPQELRELFESLGATYIKFGQFIASSPSLFPKEYVDEFQKCLDQTPAIPFTRIRQTIEQDLGCPIDQVFAHIDPEALASASIAQVHAATLVSGEDVVVKVQKPGVQAVLTTDLNAVYLLTRLFELIMPHTDRDAIAGLVAEMYQSMIDECDFRKEANNLREFRHFLAATGNKEVVAPKPYEQASGDRVLTMERLYGKALTDTAPSASGVNATESLFHALNTWFASLTQCPFFHADLHSGNLMLLPDGRVGFIDFGMVGRIQPEAWQAMFALFSGIGSEDYRQMAEAMVKVGITREKVDVDRLTADIATLFRGLNAMDPADVLEGRGADGINAMLSDLGSIARDYGIRFPRSFTMLLKQFLYFDRYVEMLAPGADIFHDERIDLMLP</sequence>
<dbReference type="InterPro" id="IPR004147">
    <property type="entry name" value="ABC1_dom"/>
</dbReference>